<dbReference type="Pfam" id="PF09037">
    <property type="entry name" value="Sulphotransf"/>
    <property type="match status" value="1"/>
</dbReference>
<dbReference type="GO" id="GO:0016740">
    <property type="term" value="F:transferase activity"/>
    <property type="evidence" value="ECO:0007669"/>
    <property type="project" value="UniProtKB-UniRule"/>
</dbReference>
<comment type="similarity">
    <text evidence="1">Belongs to the Stf0 sulfotransferase family.</text>
</comment>
<dbReference type="SUPFAM" id="SSF52540">
    <property type="entry name" value="P-loop containing nucleoside triphosphate hydrolases"/>
    <property type="match status" value="1"/>
</dbReference>
<evidence type="ECO:0000313" key="4">
    <source>
        <dbReference type="Proteomes" id="UP000324965"/>
    </source>
</evidence>
<keyword evidence="4" id="KW-1185">Reference proteome</keyword>
<evidence type="ECO:0000259" key="2">
    <source>
        <dbReference type="Pfam" id="PF09037"/>
    </source>
</evidence>
<dbReference type="InterPro" id="IPR015124">
    <property type="entry name" value="Stf0"/>
</dbReference>
<name>A0A5A9ZT78_9ACTN</name>
<feature type="domain" description="Sulphotransferase Stf0" evidence="2">
    <location>
        <begin position="4"/>
        <end position="233"/>
    </location>
</feature>
<organism evidence="3 4">
    <name type="scientific">Streptomyces apricus</name>
    <dbReference type="NCBI Taxonomy" id="1828112"/>
    <lineage>
        <taxon>Bacteria</taxon>
        <taxon>Bacillati</taxon>
        <taxon>Actinomycetota</taxon>
        <taxon>Actinomycetes</taxon>
        <taxon>Kitasatosporales</taxon>
        <taxon>Streptomycetaceae</taxon>
        <taxon>Streptomyces</taxon>
    </lineage>
</organism>
<dbReference type="OrthoDB" id="5562925at2"/>
<dbReference type="RefSeq" id="WP_149515896.1">
    <property type="nucleotide sequence ID" value="NZ_VDFC01000097.1"/>
</dbReference>
<comment type="pathway">
    <text evidence="1">Glycolipid metabolism.</text>
</comment>
<dbReference type="EMBL" id="VDFC01000097">
    <property type="protein sequence ID" value="KAA0920563.1"/>
    <property type="molecule type" value="Genomic_DNA"/>
</dbReference>
<gene>
    <name evidence="3" type="ORF">FGF04_37690</name>
</gene>
<keyword evidence="1" id="KW-0119">Carbohydrate metabolism</keyword>
<sequence>MAGYAICSVERTGSTFYSALLEKTGTAGRPVVEPFNMKVQSTAFRHHRFDTYDSYLDFVRRQASTPNGVFGINLMWRHVARLVGELERARSWKGETSIQMIQYYLPGLTRFIFTQRHDAIAQAVSWAIAYQTDRWKSTDPDLGRKPSYDFSLIDALYQNVVSDNFGWETWFKLNGIEPLRLTYEEIVEDPRREILRSFDFLGLERPAELSLVTHIKKQRTDLNQMWCDRYLEDKARNNVTQLPTHWLPDQGRT</sequence>
<comment type="catalytic activity">
    <reaction evidence="1">
        <text>alpha,alpha-trehalose + 3'-phosphoadenylyl sulfate = 2-O-sulfo-alpha,alpha-trehalose + adenosine 3',5'-bisphosphate + H(+)</text>
        <dbReference type="Rhea" id="RHEA:41608"/>
        <dbReference type="ChEBI" id="CHEBI:15378"/>
        <dbReference type="ChEBI" id="CHEBI:16551"/>
        <dbReference type="ChEBI" id="CHEBI:58339"/>
        <dbReference type="ChEBI" id="CHEBI:58343"/>
        <dbReference type="ChEBI" id="CHEBI:60091"/>
        <dbReference type="EC" id="2.8.2.37"/>
    </reaction>
</comment>
<reference evidence="3 4" key="1">
    <citation type="submission" date="2019-05" db="EMBL/GenBank/DDBJ databases">
        <authorList>
            <person name="Hariharan J."/>
            <person name="Choudoir M.J."/>
            <person name="Diebold P."/>
            <person name="Panke-Buisse K."/>
            <person name="Buckley D.H."/>
        </authorList>
    </citation>
    <scope>NUCLEOTIDE SEQUENCE [LARGE SCALE GENOMIC DNA]</scope>
    <source>
        <strain evidence="3 4">SUN51</strain>
    </source>
</reference>
<dbReference type="Proteomes" id="UP000324965">
    <property type="component" value="Unassembled WGS sequence"/>
</dbReference>
<dbReference type="PIRSF" id="PIRSF021497">
    <property type="entry name" value="Sulphotransferase_Stf0"/>
    <property type="match status" value="1"/>
</dbReference>
<dbReference type="AlphaFoldDB" id="A0A5A9ZT78"/>
<evidence type="ECO:0000256" key="1">
    <source>
        <dbReference type="PIRNR" id="PIRNR021497"/>
    </source>
</evidence>
<dbReference type="Gene3D" id="3.40.50.300">
    <property type="entry name" value="P-loop containing nucleotide triphosphate hydrolases"/>
    <property type="match status" value="1"/>
</dbReference>
<dbReference type="InterPro" id="IPR024628">
    <property type="entry name" value="Sulfotransferase_Stf0_dom"/>
</dbReference>
<comment type="caution">
    <text evidence="3">The sequence shown here is derived from an EMBL/GenBank/DDBJ whole genome shotgun (WGS) entry which is preliminary data.</text>
</comment>
<accession>A0A5A9ZT78</accession>
<evidence type="ECO:0000313" key="3">
    <source>
        <dbReference type="EMBL" id="KAA0920563.1"/>
    </source>
</evidence>
<keyword evidence="1" id="KW-0808">Transferase</keyword>
<dbReference type="InterPro" id="IPR027417">
    <property type="entry name" value="P-loop_NTPase"/>
</dbReference>
<proteinExistence type="inferred from homology"/>
<protein>
    <recommendedName>
        <fullName evidence="1">Trehalose 2-sulfotransferase</fullName>
    </recommendedName>
</protein>
<comment type="function">
    <text evidence="1">Catalyzes the sulfuryl group transfer from 3'-phosphoadenosine-5'-phosphosulfate (PAPS) to trehalose, leading to trehalose-2-sulfate (T2S).</text>
</comment>